<dbReference type="PROSITE" id="PS51918">
    <property type="entry name" value="RADICAL_SAM"/>
    <property type="match status" value="1"/>
</dbReference>
<evidence type="ECO:0000256" key="6">
    <source>
        <dbReference type="ARBA" id="ARBA00023014"/>
    </source>
</evidence>
<comment type="catalytic activity">
    <reaction evidence="8">
        <text>6-carboxy-5,6,7,8-tetrahydropterin + H(+) = 7-carboxy-7-carbaguanine + NH4(+)</text>
        <dbReference type="Rhea" id="RHEA:27974"/>
        <dbReference type="ChEBI" id="CHEBI:15378"/>
        <dbReference type="ChEBI" id="CHEBI:28938"/>
        <dbReference type="ChEBI" id="CHEBI:61032"/>
        <dbReference type="ChEBI" id="CHEBI:61036"/>
        <dbReference type="EC" id="4.3.99.3"/>
    </reaction>
</comment>
<comment type="cofactor">
    <cofactor evidence="8">
        <name>[4Fe-4S] cluster</name>
        <dbReference type="ChEBI" id="CHEBI:49883"/>
    </cofactor>
    <text evidence="8">Binds 1 [4Fe-4S] cluster. The cluster is coordinated with 3 cysteines and an exchangeable S-adenosyl-L-methionine.</text>
</comment>
<evidence type="ECO:0000256" key="4">
    <source>
        <dbReference type="ARBA" id="ARBA00022842"/>
    </source>
</evidence>
<dbReference type="CDD" id="cd01335">
    <property type="entry name" value="Radical_SAM"/>
    <property type="match status" value="1"/>
</dbReference>
<dbReference type="SFLD" id="SFLDS00029">
    <property type="entry name" value="Radical_SAM"/>
    <property type="match status" value="1"/>
</dbReference>
<comment type="caution">
    <text evidence="8">Lacks conserved residue(s) required for the propagation of feature annotation.</text>
</comment>
<feature type="binding site" evidence="8">
    <location>
        <position position="37"/>
    </location>
    <ligand>
        <name>[4Fe-4S] cluster</name>
        <dbReference type="ChEBI" id="CHEBI:49883"/>
        <note>4Fe-4S-S-AdoMet</note>
    </ligand>
</feature>
<evidence type="ECO:0000256" key="2">
    <source>
        <dbReference type="ARBA" id="ARBA00022691"/>
    </source>
</evidence>
<feature type="binding site" evidence="8">
    <location>
        <begin position="36"/>
        <end position="38"/>
    </location>
    <ligand>
        <name>S-adenosyl-L-methionine</name>
        <dbReference type="ChEBI" id="CHEBI:59789"/>
    </ligand>
</feature>
<reference evidence="10 11" key="1">
    <citation type="submission" date="2019-08" db="EMBL/GenBank/DDBJ databases">
        <title>In-depth cultivation of the pig gut microbiome towards novel bacterial diversity and tailored functional studies.</title>
        <authorList>
            <person name="Wylensek D."/>
            <person name="Hitch T.C.A."/>
            <person name="Clavel T."/>
        </authorList>
    </citation>
    <scope>NUCLEOTIDE SEQUENCE [LARGE SCALE GENOMIC DNA]</scope>
    <source>
        <strain evidence="10 11">Oil-RF-744-WCA-WT-10</strain>
    </source>
</reference>
<dbReference type="SUPFAM" id="SSF102114">
    <property type="entry name" value="Radical SAM enzymes"/>
    <property type="match status" value="1"/>
</dbReference>
<comment type="cofactor">
    <cofactor evidence="8">
        <name>Mg(2+)</name>
        <dbReference type="ChEBI" id="CHEBI:18420"/>
    </cofactor>
</comment>
<sequence length="196" mass="21707">MLKVNEIFYSLQGEGYNTGTASVFVRLSGCNLHCAFCDTRHEQGTMMSVADIVEEVARYPQAPLVVLTGGEPSLFIDDDLVAALKQGTGKRIAIETNGTHALPAGIDWVTLSPKQGFEGGDAHPVVLDRCDELKVVYLGQDLSQYQGIAATHRYLQPCYVPDERQCQRNMQACVEAVLAHPEWRLSLQVHRVLHIR</sequence>
<keyword evidence="5 8" id="KW-0408">Iron</keyword>
<dbReference type="GO" id="GO:0008616">
    <property type="term" value="P:tRNA queuosine(34) biosynthetic process"/>
    <property type="evidence" value="ECO:0007669"/>
    <property type="project" value="UniProtKB-UniRule"/>
</dbReference>
<protein>
    <recommendedName>
        <fullName evidence="8">7-carboxy-7-deazaguanine synthase</fullName>
        <shortName evidence="8">CDG synthase</shortName>
        <ecNumber evidence="8">4.3.99.3</ecNumber>
    </recommendedName>
    <alternativeName>
        <fullName evidence="8">Queuosine biosynthesis protein QueE</fullName>
    </alternativeName>
</protein>
<dbReference type="InterPro" id="IPR007197">
    <property type="entry name" value="rSAM"/>
</dbReference>
<organism evidence="10 11">
    <name type="scientific">Sodaliphilus pleomorphus</name>
    <dbReference type="NCBI Taxonomy" id="2606626"/>
    <lineage>
        <taxon>Bacteria</taxon>
        <taxon>Pseudomonadati</taxon>
        <taxon>Bacteroidota</taxon>
        <taxon>Bacteroidia</taxon>
        <taxon>Bacteroidales</taxon>
        <taxon>Muribaculaceae</taxon>
        <taxon>Sodaliphilus</taxon>
    </lineage>
</organism>
<keyword evidence="11" id="KW-1185">Reference proteome</keyword>
<comment type="cofactor">
    <cofactor evidence="8">
        <name>S-adenosyl-L-methionine</name>
        <dbReference type="ChEBI" id="CHEBI:59789"/>
    </cofactor>
    <text evidence="8">Binds 1 S-adenosyl-L-methionine per subunit.</text>
</comment>
<dbReference type="EC" id="4.3.99.3" evidence="8"/>
<dbReference type="RefSeq" id="WP_154329031.1">
    <property type="nucleotide sequence ID" value="NZ_CP045696.1"/>
</dbReference>
<comment type="subunit">
    <text evidence="8">Homodimer.</text>
</comment>
<evidence type="ECO:0000259" key="9">
    <source>
        <dbReference type="PROSITE" id="PS51918"/>
    </source>
</evidence>
<dbReference type="GO" id="GO:0000287">
    <property type="term" value="F:magnesium ion binding"/>
    <property type="evidence" value="ECO:0007669"/>
    <property type="project" value="UniProtKB-UniRule"/>
</dbReference>
<dbReference type="PANTHER" id="PTHR42836:SF1">
    <property type="entry name" value="7-CARBOXY-7-DEAZAGUANINE SYNTHASE"/>
    <property type="match status" value="1"/>
</dbReference>
<comment type="caution">
    <text evidence="10">The sequence shown here is derived from an EMBL/GenBank/DDBJ whole genome shotgun (WGS) entry which is preliminary data.</text>
</comment>
<name>A0A6L5XCF9_9BACT</name>
<feature type="binding site" evidence="8">
    <location>
        <position position="26"/>
    </location>
    <ligand>
        <name>substrate</name>
    </ligand>
</feature>
<feature type="domain" description="Radical SAM core" evidence="9">
    <location>
        <begin position="17"/>
        <end position="196"/>
    </location>
</feature>
<keyword evidence="1 8" id="KW-0004">4Fe-4S</keyword>
<feature type="binding site" evidence="8">
    <location>
        <begin position="112"/>
        <end position="114"/>
    </location>
    <ligand>
        <name>S-adenosyl-L-methionine</name>
        <dbReference type="ChEBI" id="CHEBI:59789"/>
    </ligand>
</feature>
<dbReference type="Gene3D" id="3.20.20.70">
    <property type="entry name" value="Aldolase class I"/>
    <property type="match status" value="1"/>
</dbReference>
<feature type="binding site" evidence="8">
    <location>
        <begin position="11"/>
        <end position="13"/>
    </location>
    <ligand>
        <name>substrate</name>
    </ligand>
</feature>
<comment type="function">
    <text evidence="8">Catalyzes the complex heterocyclic radical-mediated conversion of 6-carboxy-5,6,7,8-tetrahydropterin (CPH4) to 7-carboxy-7-deazaguanine (CDG), a step common to the biosynthetic pathways of all 7-deazapurine-containing compounds.</text>
</comment>
<keyword evidence="2 8" id="KW-0949">S-adenosyl-L-methionine</keyword>
<feature type="binding site" evidence="8">
    <location>
        <position position="39"/>
    </location>
    <ligand>
        <name>Mg(2+)</name>
        <dbReference type="ChEBI" id="CHEBI:18420"/>
    </ligand>
</feature>
<evidence type="ECO:0000256" key="1">
    <source>
        <dbReference type="ARBA" id="ARBA00022485"/>
    </source>
</evidence>
<dbReference type="InterPro" id="IPR024924">
    <property type="entry name" value="7-CO-7-deazaguanine_synth-like"/>
</dbReference>
<keyword evidence="3 8" id="KW-0479">Metal-binding</keyword>
<dbReference type="Pfam" id="PF04055">
    <property type="entry name" value="Radical_SAM"/>
    <property type="match status" value="1"/>
</dbReference>
<feature type="binding site" evidence="8">
    <location>
        <position position="30"/>
    </location>
    <ligand>
        <name>[4Fe-4S] cluster</name>
        <dbReference type="ChEBI" id="CHEBI:49883"/>
        <note>4Fe-4S-S-AdoMet</note>
    </ligand>
</feature>
<gene>
    <name evidence="8" type="primary">queE</name>
    <name evidence="10" type="ORF">FYJ29_03095</name>
</gene>
<keyword evidence="8" id="KW-0671">Queuosine biosynthesis</keyword>
<evidence type="ECO:0000256" key="5">
    <source>
        <dbReference type="ARBA" id="ARBA00023004"/>
    </source>
</evidence>
<evidence type="ECO:0000256" key="3">
    <source>
        <dbReference type="ARBA" id="ARBA00022723"/>
    </source>
</evidence>
<evidence type="ECO:0000313" key="11">
    <source>
        <dbReference type="Proteomes" id="UP000483362"/>
    </source>
</evidence>
<dbReference type="InterPro" id="IPR013785">
    <property type="entry name" value="Aldolase_TIM"/>
</dbReference>
<dbReference type="UniPathway" id="UPA00391"/>
<dbReference type="GO" id="GO:0016840">
    <property type="term" value="F:carbon-nitrogen lyase activity"/>
    <property type="evidence" value="ECO:0007669"/>
    <property type="project" value="UniProtKB-UniRule"/>
</dbReference>
<keyword evidence="7 8" id="KW-0456">Lyase</keyword>
<dbReference type="AlphaFoldDB" id="A0A6L5XCF9"/>
<dbReference type="Proteomes" id="UP000483362">
    <property type="component" value="Unassembled WGS sequence"/>
</dbReference>
<comment type="similarity">
    <text evidence="8">Belongs to the radical SAM superfamily. 7-carboxy-7-deazaguanine synthase family.</text>
</comment>
<evidence type="ECO:0000256" key="7">
    <source>
        <dbReference type="ARBA" id="ARBA00023239"/>
    </source>
</evidence>
<keyword evidence="6 8" id="KW-0411">Iron-sulfur</keyword>
<accession>A0A6L5XCF9</accession>
<dbReference type="InterPro" id="IPR058240">
    <property type="entry name" value="rSAM_sf"/>
</dbReference>
<feature type="binding site" evidence="8">
    <location>
        <position position="70"/>
    </location>
    <ligand>
        <name>S-adenosyl-L-methionine</name>
        <dbReference type="ChEBI" id="CHEBI:59789"/>
    </ligand>
</feature>
<evidence type="ECO:0000256" key="8">
    <source>
        <dbReference type="HAMAP-Rule" id="MF_00917"/>
    </source>
</evidence>
<proteinExistence type="inferred from homology"/>
<keyword evidence="4 8" id="KW-0460">Magnesium</keyword>
<dbReference type="PIRSF" id="PIRSF000370">
    <property type="entry name" value="QueE"/>
    <property type="match status" value="1"/>
</dbReference>
<feature type="binding site" evidence="8">
    <location>
        <position position="68"/>
    </location>
    <ligand>
        <name>substrate</name>
    </ligand>
</feature>
<evidence type="ECO:0000313" key="10">
    <source>
        <dbReference type="EMBL" id="MSS16756.1"/>
    </source>
</evidence>
<dbReference type="PANTHER" id="PTHR42836">
    <property type="entry name" value="7-CARBOXY-7-DEAZAGUANINE SYNTHASE"/>
    <property type="match status" value="1"/>
</dbReference>
<comment type="pathway">
    <text evidence="8">Purine metabolism; 7-cyano-7-deazaguanine biosynthesis.</text>
</comment>
<dbReference type="EMBL" id="VULT01000004">
    <property type="protein sequence ID" value="MSS16756.1"/>
    <property type="molecule type" value="Genomic_DNA"/>
</dbReference>
<dbReference type="HAMAP" id="MF_00917">
    <property type="entry name" value="QueE"/>
    <property type="match status" value="1"/>
</dbReference>
<dbReference type="GO" id="GO:1904047">
    <property type="term" value="F:S-adenosyl-L-methionine binding"/>
    <property type="evidence" value="ECO:0007669"/>
    <property type="project" value="UniProtKB-UniRule"/>
</dbReference>
<feature type="binding site" evidence="8">
    <location>
        <position position="34"/>
    </location>
    <ligand>
        <name>[4Fe-4S] cluster</name>
        <dbReference type="ChEBI" id="CHEBI:49883"/>
        <note>4Fe-4S-S-AdoMet</note>
    </ligand>
</feature>
<dbReference type="GO" id="GO:0051539">
    <property type="term" value="F:4 iron, 4 sulfur cluster binding"/>
    <property type="evidence" value="ECO:0007669"/>
    <property type="project" value="UniProtKB-UniRule"/>
</dbReference>